<dbReference type="AlphaFoldDB" id="A0AAD9LIA5"/>
<keyword evidence="2" id="KW-0812">Transmembrane</keyword>
<keyword evidence="2" id="KW-0472">Membrane</keyword>
<organism evidence="3 4">
    <name type="scientific">Babesia divergens</name>
    <dbReference type="NCBI Taxonomy" id="32595"/>
    <lineage>
        <taxon>Eukaryota</taxon>
        <taxon>Sar</taxon>
        <taxon>Alveolata</taxon>
        <taxon>Apicomplexa</taxon>
        <taxon>Aconoidasida</taxon>
        <taxon>Piroplasmida</taxon>
        <taxon>Babesiidae</taxon>
        <taxon>Babesia</taxon>
    </lineage>
</organism>
<accession>A0AAD9LIA5</accession>
<feature type="transmembrane region" description="Helical" evidence="2">
    <location>
        <begin position="90"/>
        <end position="116"/>
    </location>
</feature>
<sequence>MASSRKQSPASQRSYDYENADYSEIVERRGTPKASSTSQSISSDSDSHISEVYEDLYLLQEIAFDLPEIESSLLSALASVKQRNSFALPVWFLMCSWHYAISYWSVFSCLVLGIFMSSPTGYSGNSSKVHVEGTLNISHYIHNPTPFAASLSSLVSVSYLPRSKTVTDLSSSKCLSYDRNTSYNTRNGGSDMLVTQLDNLFQERDNVSAPLTQPSSGAPVDKRGIDVSAVDEGNLITIGNVNHHRGSNDSELMRVVDSSMFDIFTSHLLLANKLHVVADIDKSLNEVSYLITIKKALYKTGIDGQMADQLIHDCGKGHVLLRLEVTEQRFETMFFGGDMLPRKFFPLRLPCMTTYNDAHKNGLMKTLSTQWEQFVNQYNIMLNMDTMSSRRCPLNPPERK</sequence>
<dbReference type="Proteomes" id="UP001195914">
    <property type="component" value="Unassembled WGS sequence"/>
</dbReference>
<evidence type="ECO:0000256" key="1">
    <source>
        <dbReference type="SAM" id="MobiDB-lite"/>
    </source>
</evidence>
<reference evidence="3" key="2">
    <citation type="submission" date="2021-05" db="EMBL/GenBank/DDBJ databases">
        <authorList>
            <person name="Pain A."/>
        </authorList>
    </citation>
    <scope>NUCLEOTIDE SEQUENCE</scope>
    <source>
        <strain evidence="3">1802A</strain>
    </source>
</reference>
<feature type="compositionally biased region" description="Low complexity" evidence="1">
    <location>
        <begin position="35"/>
        <end position="44"/>
    </location>
</feature>
<proteinExistence type="predicted"/>
<comment type="caution">
    <text evidence="3">The sequence shown here is derived from an EMBL/GenBank/DDBJ whole genome shotgun (WGS) entry which is preliminary data.</text>
</comment>
<name>A0AAD9LIA5_BABDI</name>
<protein>
    <submittedName>
        <fullName evidence="3">Uncharacterized protein</fullName>
    </submittedName>
</protein>
<keyword evidence="4" id="KW-1185">Reference proteome</keyword>
<feature type="region of interest" description="Disordered" evidence="1">
    <location>
        <begin position="27"/>
        <end position="46"/>
    </location>
</feature>
<evidence type="ECO:0000313" key="3">
    <source>
        <dbReference type="EMBL" id="KAK1937688.1"/>
    </source>
</evidence>
<reference evidence="3" key="1">
    <citation type="journal article" date="2014" name="Nucleic Acids Res.">
        <title>The evolutionary dynamics of variant antigen genes in Babesia reveal a history of genomic innovation underlying host-parasite interaction.</title>
        <authorList>
            <person name="Jackson A.P."/>
            <person name="Otto T.D."/>
            <person name="Darby A."/>
            <person name="Ramaprasad A."/>
            <person name="Xia D."/>
            <person name="Echaide I.E."/>
            <person name="Farber M."/>
            <person name="Gahlot S."/>
            <person name="Gamble J."/>
            <person name="Gupta D."/>
            <person name="Gupta Y."/>
            <person name="Jackson L."/>
            <person name="Malandrin L."/>
            <person name="Malas T.B."/>
            <person name="Moussa E."/>
            <person name="Nair M."/>
            <person name="Reid A.J."/>
            <person name="Sanders M."/>
            <person name="Sharma J."/>
            <person name="Tracey A."/>
            <person name="Quail M.A."/>
            <person name="Weir W."/>
            <person name="Wastling J.M."/>
            <person name="Hall N."/>
            <person name="Willadsen P."/>
            <person name="Lingelbach K."/>
            <person name="Shiels B."/>
            <person name="Tait A."/>
            <person name="Berriman M."/>
            <person name="Allred D.R."/>
            <person name="Pain A."/>
        </authorList>
    </citation>
    <scope>NUCLEOTIDE SEQUENCE</scope>
    <source>
        <strain evidence="3">1802A</strain>
    </source>
</reference>
<evidence type="ECO:0000256" key="2">
    <source>
        <dbReference type="SAM" id="Phobius"/>
    </source>
</evidence>
<dbReference type="EMBL" id="JAHBMH010000033">
    <property type="protein sequence ID" value="KAK1937688.1"/>
    <property type="molecule type" value="Genomic_DNA"/>
</dbReference>
<keyword evidence="2" id="KW-1133">Transmembrane helix</keyword>
<evidence type="ECO:0000313" key="4">
    <source>
        <dbReference type="Proteomes" id="UP001195914"/>
    </source>
</evidence>
<gene>
    <name evidence="3" type="ORF">X943_003876</name>
</gene>